<evidence type="ECO:0000313" key="2">
    <source>
        <dbReference type="Proteomes" id="UP001234297"/>
    </source>
</evidence>
<organism evidence="1 2">
    <name type="scientific">Persea americana</name>
    <name type="common">Avocado</name>
    <dbReference type="NCBI Taxonomy" id="3435"/>
    <lineage>
        <taxon>Eukaryota</taxon>
        <taxon>Viridiplantae</taxon>
        <taxon>Streptophyta</taxon>
        <taxon>Embryophyta</taxon>
        <taxon>Tracheophyta</taxon>
        <taxon>Spermatophyta</taxon>
        <taxon>Magnoliopsida</taxon>
        <taxon>Magnoliidae</taxon>
        <taxon>Laurales</taxon>
        <taxon>Lauraceae</taxon>
        <taxon>Persea</taxon>
    </lineage>
</organism>
<dbReference type="EMBL" id="CM056815">
    <property type="protein sequence ID" value="KAJ8629906.1"/>
    <property type="molecule type" value="Genomic_DNA"/>
</dbReference>
<gene>
    <name evidence="1" type="ORF">MRB53_023229</name>
</gene>
<comment type="caution">
    <text evidence="1">The sequence shown here is derived from an EMBL/GenBank/DDBJ whole genome shotgun (WGS) entry which is preliminary data.</text>
</comment>
<name>A0ACC2L8T5_PERAE</name>
<proteinExistence type="predicted"/>
<reference evidence="1 2" key="1">
    <citation type="journal article" date="2022" name="Hortic Res">
        <title>A haplotype resolved chromosomal level avocado genome allows analysis of novel avocado genes.</title>
        <authorList>
            <person name="Nath O."/>
            <person name="Fletcher S.J."/>
            <person name="Hayward A."/>
            <person name="Shaw L.M."/>
            <person name="Masouleh A.K."/>
            <person name="Furtado A."/>
            <person name="Henry R.J."/>
            <person name="Mitter N."/>
        </authorList>
    </citation>
    <scope>NUCLEOTIDE SEQUENCE [LARGE SCALE GENOMIC DNA]</scope>
    <source>
        <strain evidence="2">cv. Hass</strain>
    </source>
</reference>
<keyword evidence="2" id="KW-1185">Reference proteome</keyword>
<sequence length="92" mass="11200">MLRSMKKICNNYWQNREEEEGKSESEAQRELGFSFLREESSPSFRDREGREEAREAEIEWQKTRTKRQQKWKLKFFKAEMNRGFAFEVVGRA</sequence>
<accession>A0ACC2L8T5</accession>
<evidence type="ECO:0000313" key="1">
    <source>
        <dbReference type="EMBL" id="KAJ8629906.1"/>
    </source>
</evidence>
<protein>
    <submittedName>
        <fullName evidence="1">Uncharacterized protein</fullName>
    </submittedName>
</protein>
<dbReference type="Proteomes" id="UP001234297">
    <property type="component" value="Chromosome 7"/>
</dbReference>